<keyword evidence="2" id="KW-1185">Reference proteome</keyword>
<reference evidence="1 2" key="1">
    <citation type="submission" date="2015-06" db="EMBL/GenBank/DDBJ databases">
        <title>Draft genome of the ant-associated black yeast Phialophora attae CBS 131958.</title>
        <authorList>
            <person name="Moreno L.F."/>
            <person name="Stielow B.J."/>
            <person name="de Hoog S."/>
            <person name="Vicente V.A."/>
            <person name="Weiss V.A."/>
            <person name="de Vries M."/>
            <person name="Cruz L.M."/>
            <person name="Souza E.M."/>
        </authorList>
    </citation>
    <scope>NUCLEOTIDE SEQUENCE [LARGE SCALE GENOMIC DNA]</scope>
    <source>
        <strain evidence="1 2">CBS 131958</strain>
    </source>
</reference>
<dbReference type="Gene3D" id="3.20.20.210">
    <property type="match status" value="1"/>
</dbReference>
<sequence length="361" mass="39443">MNGSGAHMTKPKGALLVGSVPLTSREEVFRTVSSVLPGRLHSIPDGETGERQSFVWWQAAAFKDYPDISFAKTFDKDTLLLSDAALDNTLAKIERKGGIKTGYDDHALASYKSFIELREEGVIPKDVKFQVCLPTPLNALMMITPAYRVRLEPLYTAALLKALDNVQSTIPADDLVIQWDCAREFALLEGLEDPILTPGFDESMAEREGAISARIASLVNAVHPDVEVGVHCCYGDSKHTHFIEPKDLSIAVSLVNLIAQNVSRPINYIHMPVPKDIDSQPYLAPLSTLDHLLQQQRTKVYLGVVHAEDSEGTQARIETASELLGKMGVNFGLSTECGLGRTPGDQIPGILKLMHDSTGLL</sequence>
<accession>A0A0N1HDQ4</accession>
<dbReference type="GeneID" id="28733622"/>
<dbReference type="RefSeq" id="XP_018002816.1">
    <property type="nucleotide sequence ID" value="XM_018141742.1"/>
</dbReference>
<dbReference type="VEuPathDB" id="FungiDB:AB675_1822"/>
<dbReference type="Proteomes" id="UP000038010">
    <property type="component" value="Unassembled WGS sequence"/>
</dbReference>
<evidence type="ECO:0008006" key="3">
    <source>
        <dbReference type="Google" id="ProtNLM"/>
    </source>
</evidence>
<dbReference type="OrthoDB" id="5422863at2759"/>
<comment type="caution">
    <text evidence="1">The sequence shown here is derived from an EMBL/GenBank/DDBJ whole genome shotgun (WGS) entry which is preliminary data.</text>
</comment>
<organism evidence="1 2">
    <name type="scientific">Cyphellophora attinorum</name>
    <dbReference type="NCBI Taxonomy" id="1664694"/>
    <lineage>
        <taxon>Eukaryota</taxon>
        <taxon>Fungi</taxon>
        <taxon>Dikarya</taxon>
        <taxon>Ascomycota</taxon>
        <taxon>Pezizomycotina</taxon>
        <taxon>Eurotiomycetes</taxon>
        <taxon>Chaetothyriomycetidae</taxon>
        <taxon>Chaetothyriales</taxon>
        <taxon>Cyphellophoraceae</taxon>
        <taxon>Cyphellophora</taxon>
    </lineage>
</organism>
<proteinExistence type="predicted"/>
<evidence type="ECO:0000313" key="2">
    <source>
        <dbReference type="Proteomes" id="UP000038010"/>
    </source>
</evidence>
<dbReference type="EMBL" id="LFJN01000006">
    <property type="protein sequence ID" value="KPI42853.1"/>
    <property type="molecule type" value="Genomic_DNA"/>
</dbReference>
<dbReference type="InterPro" id="IPR038071">
    <property type="entry name" value="UROD/MetE-like_sf"/>
</dbReference>
<dbReference type="AlphaFoldDB" id="A0A0N1HDQ4"/>
<protein>
    <recommendedName>
        <fullName evidence="3">Cobalamin-independent methionine synthase MetE C-terminal/archaeal domain-containing protein</fullName>
    </recommendedName>
</protein>
<gene>
    <name evidence="1" type="ORF">AB675_1822</name>
</gene>
<name>A0A0N1HDQ4_9EURO</name>
<evidence type="ECO:0000313" key="1">
    <source>
        <dbReference type="EMBL" id="KPI42853.1"/>
    </source>
</evidence>
<dbReference type="SUPFAM" id="SSF51726">
    <property type="entry name" value="UROD/MetE-like"/>
    <property type="match status" value="1"/>
</dbReference>